<dbReference type="InterPro" id="IPR016181">
    <property type="entry name" value="Acyl_CoA_acyltransferase"/>
</dbReference>
<evidence type="ECO:0000313" key="5">
    <source>
        <dbReference type="Proteomes" id="UP000061010"/>
    </source>
</evidence>
<proteinExistence type="predicted"/>
<evidence type="ECO:0000259" key="3">
    <source>
        <dbReference type="PROSITE" id="PS51186"/>
    </source>
</evidence>
<keyword evidence="2" id="KW-0012">Acyltransferase</keyword>
<dbReference type="PANTHER" id="PTHR43877">
    <property type="entry name" value="AMINOALKYLPHOSPHONATE N-ACETYLTRANSFERASE-RELATED-RELATED"/>
    <property type="match status" value="1"/>
</dbReference>
<organism evidence="4 5">
    <name type="scientific">Stenotrophomonas acidaminiphila</name>
    <dbReference type="NCBI Taxonomy" id="128780"/>
    <lineage>
        <taxon>Bacteria</taxon>
        <taxon>Pseudomonadati</taxon>
        <taxon>Pseudomonadota</taxon>
        <taxon>Gammaproteobacteria</taxon>
        <taxon>Lysobacterales</taxon>
        <taxon>Lysobacteraceae</taxon>
        <taxon>Stenotrophomonas</taxon>
    </lineage>
</organism>
<reference evidence="4 5" key="1">
    <citation type="journal article" date="2015" name="Genome Announc.">
        <title>Complete Genome Sequencing of Stenotrophomonas acidaminiphila ZAC14D2_NAIMI4_2, a Multidrug-Resistant Strain Isolated from Sediments of a Polluted River in Mexico, Uncovers New Antibiotic Resistance Genes and a Novel Class-II Lasso Peptide Biosynthesis Gene Cluster.</title>
        <authorList>
            <person name="Vinuesa P."/>
            <person name="Ochoa-Sanchez L.E."/>
        </authorList>
    </citation>
    <scope>NUCLEOTIDE SEQUENCE [LARGE SCALE GENOMIC DNA]</scope>
    <source>
        <strain evidence="4 5">ZAC14D2_NAIMI4_2</strain>
    </source>
</reference>
<dbReference type="OrthoDB" id="9796171at2"/>
<evidence type="ECO:0000256" key="2">
    <source>
        <dbReference type="ARBA" id="ARBA00023315"/>
    </source>
</evidence>
<dbReference type="Pfam" id="PF25559">
    <property type="entry name" value="DUF7931"/>
    <property type="match status" value="1"/>
</dbReference>
<feature type="domain" description="N-acetyltransferase" evidence="3">
    <location>
        <begin position="8"/>
        <end position="144"/>
    </location>
</feature>
<accession>A0A0S1B0V2</accession>
<dbReference type="KEGG" id="sacz:AOT14_23270"/>
<dbReference type="PATRIC" id="fig|128780.6.peg.2344"/>
<dbReference type="PROSITE" id="PS51186">
    <property type="entry name" value="GNAT"/>
    <property type="match status" value="1"/>
</dbReference>
<keyword evidence="5" id="KW-1185">Reference proteome</keyword>
<dbReference type="PANTHER" id="PTHR43877:SF1">
    <property type="entry name" value="ACETYLTRANSFERASE"/>
    <property type="match status" value="1"/>
</dbReference>
<dbReference type="InterPro" id="IPR050832">
    <property type="entry name" value="Bact_Acetyltransf"/>
</dbReference>
<evidence type="ECO:0000313" key="4">
    <source>
        <dbReference type="EMBL" id="ALJ28695.1"/>
    </source>
</evidence>
<dbReference type="AlphaFoldDB" id="A0A0S1B0V2"/>
<dbReference type="Gene3D" id="3.40.630.30">
    <property type="match status" value="1"/>
</dbReference>
<protein>
    <submittedName>
        <fullName evidence="4">Acetyltransferase</fullName>
    </submittedName>
</protein>
<gene>
    <name evidence="4" type="ORF">AOT14_23270</name>
</gene>
<dbReference type="SUPFAM" id="SSF55729">
    <property type="entry name" value="Acyl-CoA N-acyltransferases (Nat)"/>
    <property type="match status" value="1"/>
</dbReference>
<dbReference type="InterPro" id="IPR057691">
    <property type="entry name" value="DUF7931"/>
</dbReference>
<name>A0A0S1B0V2_9GAMM</name>
<sequence>MTPAAFHVEAADYATRQALLHGVRRAVFVDEQQVPAALESDDLDPLSHHVLALDADGHAIGTGRLTPQHRIGRMAVLAGWRGKGVGEALLQALVAEAARRGWGEVTLHAQVHARDFYARNGFLPEGAPFTEAGIVHQTMRRRMDGAMRVQDADQAEAAMATVIHRARRRLLLGCRGGDTALLAQPAVLQALRHFATRRHDKQALVLLHDGEPAAMPTALLALLQRLPTVFALRLPADPGDPSLAPASVINDNGDCYFRPMGDRFEGELCLDMPAPARQQDALFQRAWDAATVCEGFRTLGI</sequence>
<dbReference type="GO" id="GO:0016747">
    <property type="term" value="F:acyltransferase activity, transferring groups other than amino-acyl groups"/>
    <property type="evidence" value="ECO:0007669"/>
    <property type="project" value="InterPro"/>
</dbReference>
<keyword evidence="1 4" id="KW-0808">Transferase</keyword>
<dbReference type="EMBL" id="CP012900">
    <property type="protein sequence ID" value="ALJ28695.1"/>
    <property type="molecule type" value="Genomic_DNA"/>
</dbReference>
<dbReference type="InterPro" id="IPR000182">
    <property type="entry name" value="GNAT_dom"/>
</dbReference>
<dbReference type="Proteomes" id="UP000061010">
    <property type="component" value="Chromosome"/>
</dbReference>
<dbReference type="CDD" id="cd04301">
    <property type="entry name" value="NAT_SF"/>
    <property type="match status" value="1"/>
</dbReference>
<dbReference type="Pfam" id="PF13673">
    <property type="entry name" value="Acetyltransf_10"/>
    <property type="match status" value="1"/>
</dbReference>
<evidence type="ECO:0000256" key="1">
    <source>
        <dbReference type="ARBA" id="ARBA00022679"/>
    </source>
</evidence>